<comment type="catalytic activity">
    <reaction evidence="6 7">
        <text>D-erythro-1-(imidazol-4-yl)glycerol 3-phosphate = 3-(imidazol-4-yl)-2-oxopropyl phosphate + H2O</text>
        <dbReference type="Rhea" id="RHEA:11040"/>
        <dbReference type="ChEBI" id="CHEBI:15377"/>
        <dbReference type="ChEBI" id="CHEBI:57766"/>
        <dbReference type="ChEBI" id="CHEBI:58278"/>
        <dbReference type="EC" id="4.2.1.19"/>
    </reaction>
</comment>
<protein>
    <recommendedName>
        <fullName evidence="2 6">Imidazoleglycerol-phosphate dehydratase</fullName>
        <shortName evidence="6">IGPD</shortName>
        <ecNumber evidence="6 7">4.2.1.19</ecNumber>
    </recommendedName>
</protein>
<dbReference type="NCBIfam" id="NF002114">
    <property type="entry name" value="PRK00951.2-4"/>
    <property type="match status" value="1"/>
</dbReference>
<dbReference type="Proteomes" id="UP000501451">
    <property type="component" value="Chromosome"/>
</dbReference>
<evidence type="ECO:0000256" key="3">
    <source>
        <dbReference type="ARBA" id="ARBA00022605"/>
    </source>
</evidence>
<dbReference type="NCBIfam" id="NF002111">
    <property type="entry name" value="PRK00951.2-1"/>
    <property type="match status" value="1"/>
</dbReference>
<evidence type="ECO:0000256" key="7">
    <source>
        <dbReference type="RuleBase" id="RU000599"/>
    </source>
</evidence>
<keyword evidence="3 6" id="KW-0028">Amino-acid biosynthesis</keyword>
<dbReference type="GO" id="GO:0000105">
    <property type="term" value="P:L-histidine biosynthetic process"/>
    <property type="evidence" value="ECO:0007669"/>
    <property type="project" value="UniProtKB-UniRule"/>
</dbReference>
<reference evidence="8 9" key="1">
    <citation type="journal article" date="2017" name="Int. J. Syst. Evol. Microbiol.">
        <title>Jeotgalibaca porci sp. nov. and Jeotgalibaca arthritidis sp. nov., isolated from pigs, and emended description of the genus Jeotgalibaca.</title>
        <authorList>
            <person name="Zamora L."/>
            <person name="Perez-Sancho M."/>
            <person name="Dominguez L."/>
            <person name="Fernandez-Garayzabal J.F."/>
            <person name="Vela A.I."/>
        </authorList>
    </citation>
    <scope>NUCLEOTIDE SEQUENCE [LARGE SCALE GENOMIC DNA]</scope>
    <source>
        <strain evidence="8 9">CECT 9157</strain>
    </source>
</reference>
<dbReference type="GO" id="GO:0005737">
    <property type="term" value="C:cytoplasm"/>
    <property type="evidence" value="ECO:0007669"/>
    <property type="project" value="UniProtKB-SubCell"/>
</dbReference>
<evidence type="ECO:0000313" key="9">
    <source>
        <dbReference type="Proteomes" id="UP000501451"/>
    </source>
</evidence>
<dbReference type="InterPro" id="IPR038494">
    <property type="entry name" value="IGPD_sf"/>
</dbReference>
<dbReference type="AlphaFoldDB" id="A0A6G7KAR9"/>
<dbReference type="Gene3D" id="3.30.230.40">
    <property type="entry name" value="Imidazole glycerol phosphate dehydratase, domain 1"/>
    <property type="match status" value="2"/>
</dbReference>
<evidence type="ECO:0000256" key="6">
    <source>
        <dbReference type="HAMAP-Rule" id="MF_00076"/>
    </source>
</evidence>
<dbReference type="RefSeq" id="WP_166162546.1">
    <property type="nucleotide sequence ID" value="NZ_CP049740.1"/>
</dbReference>
<comment type="similarity">
    <text evidence="6 7">Belongs to the imidazoleglycerol-phosphate dehydratase family.</text>
</comment>
<keyword evidence="5 6" id="KW-0456">Lyase</keyword>
<dbReference type="UniPathway" id="UPA00031">
    <property type="reaction ID" value="UER00011"/>
</dbReference>
<evidence type="ECO:0000313" key="8">
    <source>
        <dbReference type="EMBL" id="QII82337.1"/>
    </source>
</evidence>
<dbReference type="CDD" id="cd07914">
    <property type="entry name" value="IGPD"/>
    <property type="match status" value="1"/>
</dbReference>
<dbReference type="InterPro" id="IPR020565">
    <property type="entry name" value="ImidazoleglycerP_deHydtase_CS"/>
</dbReference>
<dbReference type="PANTHER" id="PTHR23133:SF2">
    <property type="entry name" value="IMIDAZOLEGLYCEROL-PHOSPHATE DEHYDRATASE"/>
    <property type="match status" value="1"/>
</dbReference>
<dbReference type="KEGG" id="jar:G7057_07755"/>
<comment type="pathway">
    <text evidence="1 6 7">Amino-acid biosynthesis; L-histidine biosynthesis; L-histidine from 5-phospho-alpha-D-ribose 1-diphosphate: step 6/9.</text>
</comment>
<dbReference type="InterPro" id="IPR020568">
    <property type="entry name" value="Ribosomal_Su5_D2-typ_SF"/>
</dbReference>
<dbReference type="Pfam" id="PF00475">
    <property type="entry name" value="IGPD"/>
    <property type="match status" value="1"/>
</dbReference>
<evidence type="ECO:0000256" key="2">
    <source>
        <dbReference type="ARBA" id="ARBA00016664"/>
    </source>
</evidence>
<dbReference type="EC" id="4.2.1.19" evidence="6 7"/>
<dbReference type="PROSITE" id="PS00954">
    <property type="entry name" value="IGP_DEHYDRATASE_1"/>
    <property type="match status" value="1"/>
</dbReference>
<dbReference type="FunFam" id="3.30.230.40:FF:000001">
    <property type="entry name" value="Imidazoleglycerol-phosphate dehydratase HisB"/>
    <property type="match status" value="1"/>
</dbReference>
<accession>A0A6G7KAR9</accession>
<keyword evidence="4 6" id="KW-0368">Histidine biosynthesis</keyword>
<gene>
    <name evidence="6 8" type="primary">hisB</name>
    <name evidence="8" type="ORF">G7057_07755</name>
</gene>
<evidence type="ECO:0000256" key="5">
    <source>
        <dbReference type="ARBA" id="ARBA00023239"/>
    </source>
</evidence>
<dbReference type="NCBIfam" id="NF002107">
    <property type="entry name" value="PRK00951.1-2"/>
    <property type="match status" value="1"/>
</dbReference>
<evidence type="ECO:0000256" key="1">
    <source>
        <dbReference type="ARBA" id="ARBA00005047"/>
    </source>
</evidence>
<dbReference type="PROSITE" id="PS00955">
    <property type="entry name" value="IGP_DEHYDRATASE_2"/>
    <property type="match status" value="1"/>
</dbReference>
<dbReference type="InterPro" id="IPR000807">
    <property type="entry name" value="ImidazoleglycerolP_deHydtase"/>
</dbReference>
<evidence type="ECO:0000256" key="4">
    <source>
        <dbReference type="ARBA" id="ARBA00023102"/>
    </source>
</evidence>
<dbReference type="EMBL" id="CP049740">
    <property type="protein sequence ID" value="QII82337.1"/>
    <property type="molecule type" value="Genomic_DNA"/>
</dbReference>
<dbReference type="FunFam" id="3.30.230.40:FF:000003">
    <property type="entry name" value="Imidazoleglycerol-phosphate dehydratase HisB"/>
    <property type="match status" value="1"/>
</dbReference>
<dbReference type="GO" id="GO:0004424">
    <property type="term" value="F:imidazoleglycerol-phosphate dehydratase activity"/>
    <property type="evidence" value="ECO:0007669"/>
    <property type="project" value="UniProtKB-UniRule"/>
</dbReference>
<sequence length="191" mass="21350">MIRKERKTLETRIALALAENKGGESKIQTGIGFFDHMLTLFAFHSQLYVEVEADGDLEVDFHHTVEDVGILLGQAIRDLYKSKASYERYGSFYIPMDESLARVALDLSGRPYLNFQADFSREKVGQFDTELVLEFFTAVAMNSRMTLHIDLLKGGNSHHEIEAIFKAFGQSLKRALAATDGGIPSSKGVIE</sequence>
<organism evidence="8 9">
    <name type="scientific">Jeotgalibaca arthritidis</name>
    <dbReference type="NCBI Taxonomy" id="1868794"/>
    <lineage>
        <taxon>Bacteria</taxon>
        <taxon>Bacillati</taxon>
        <taxon>Bacillota</taxon>
        <taxon>Bacilli</taxon>
        <taxon>Lactobacillales</taxon>
        <taxon>Carnobacteriaceae</taxon>
        <taxon>Jeotgalibaca</taxon>
    </lineage>
</organism>
<dbReference type="SUPFAM" id="SSF54211">
    <property type="entry name" value="Ribosomal protein S5 domain 2-like"/>
    <property type="match status" value="2"/>
</dbReference>
<keyword evidence="6" id="KW-0963">Cytoplasm</keyword>
<comment type="subcellular location">
    <subcellularLocation>
        <location evidence="6 7">Cytoplasm</location>
    </subcellularLocation>
</comment>
<dbReference type="HAMAP" id="MF_00076">
    <property type="entry name" value="HisB"/>
    <property type="match status" value="1"/>
</dbReference>
<name>A0A6G7KAR9_9LACT</name>
<proteinExistence type="inferred from homology"/>
<dbReference type="PANTHER" id="PTHR23133">
    <property type="entry name" value="IMIDAZOLEGLYCEROL-PHOSPHATE DEHYDRATASE HIS7"/>
    <property type="match status" value="1"/>
</dbReference>
<keyword evidence="9" id="KW-1185">Reference proteome</keyword>